<reference evidence="1" key="1">
    <citation type="submission" date="2021-01" db="EMBL/GenBank/DDBJ databases">
        <authorList>
            <consortium name="Aspergillus chevalieri M1 genome sequencing consortium"/>
            <person name="Kazuki M."/>
            <person name="Futagami T."/>
        </authorList>
    </citation>
    <scope>NUCLEOTIDE SEQUENCE</scope>
    <source>
        <strain evidence="1">M1</strain>
    </source>
</reference>
<evidence type="ECO:0000313" key="1">
    <source>
        <dbReference type="EMBL" id="BCR82755.1"/>
    </source>
</evidence>
<dbReference type="KEGG" id="ache:ACHE_10157S"/>
<dbReference type="RefSeq" id="XP_043131277.1">
    <property type="nucleotide sequence ID" value="XM_043276153.1"/>
</dbReference>
<dbReference type="GeneID" id="66977114"/>
<dbReference type="Proteomes" id="UP000637239">
    <property type="component" value="Chromosome 1"/>
</dbReference>
<reference evidence="1" key="2">
    <citation type="submission" date="2021-02" db="EMBL/GenBank/DDBJ databases">
        <title>Aspergillus chevalieri M1 genome sequence.</title>
        <authorList>
            <person name="Kadooka C."/>
            <person name="Mori K."/>
            <person name="Futagami T."/>
        </authorList>
    </citation>
    <scope>NUCLEOTIDE SEQUENCE</scope>
    <source>
        <strain evidence="1">M1</strain>
    </source>
</reference>
<sequence length="52" mass="5824">MRVGTAGITDKFARRLVAHLLENDNITTIKGYCYIPAKLPEALRLSPKLKLI</sequence>
<name>A0A7R7VDI1_ASPCH</name>
<keyword evidence="2" id="KW-1185">Reference proteome</keyword>
<dbReference type="EMBL" id="AP024416">
    <property type="protein sequence ID" value="BCR82755.1"/>
    <property type="molecule type" value="Genomic_DNA"/>
</dbReference>
<organism evidence="1 2">
    <name type="scientific">Aspergillus chevalieri</name>
    <name type="common">Eurotium chevalieri</name>
    <dbReference type="NCBI Taxonomy" id="182096"/>
    <lineage>
        <taxon>Eukaryota</taxon>
        <taxon>Fungi</taxon>
        <taxon>Dikarya</taxon>
        <taxon>Ascomycota</taxon>
        <taxon>Pezizomycotina</taxon>
        <taxon>Eurotiomycetes</taxon>
        <taxon>Eurotiomycetidae</taxon>
        <taxon>Eurotiales</taxon>
        <taxon>Aspergillaceae</taxon>
        <taxon>Aspergillus</taxon>
        <taxon>Aspergillus subgen. Aspergillus</taxon>
    </lineage>
</organism>
<gene>
    <name evidence="1" type="ORF">ACHE_10157S</name>
</gene>
<proteinExistence type="predicted"/>
<protein>
    <submittedName>
        <fullName evidence="1">Uncharacterized protein</fullName>
    </submittedName>
</protein>
<accession>A0A7R7VDI1</accession>
<evidence type="ECO:0000313" key="2">
    <source>
        <dbReference type="Proteomes" id="UP000637239"/>
    </source>
</evidence>
<dbReference type="AlphaFoldDB" id="A0A7R7VDI1"/>